<proteinExistence type="predicted"/>
<dbReference type="PANTHER" id="PTHR20883">
    <property type="entry name" value="PHYTANOYL-COA DIOXYGENASE DOMAIN CONTAINING 1"/>
    <property type="match status" value="1"/>
</dbReference>
<protein>
    <submittedName>
        <fullName evidence="1">Phytanoyl-CoA dioxygenase</fullName>
    </submittedName>
</protein>
<dbReference type="GO" id="GO:0016706">
    <property type="term" value="F:2-oxoglutarate-dependent dioxygenase activity"/>
    <property type="evidence" value="ECO:0007669"/>
    <property type="project" value="UniProtKB-ARBA"/>
</dbReference>
<dbReference type="EMBL" id="PHIG01000037">
    <property type="protein sequence ID" value="PJK29018.1"/>
    <property type="molecule type" value="Genomic_DNA"/>
</dbReference>
<name>A0A2M9FZX2_9PROT</name>
<gene>
    <name evidence="1" type="ORF">CVT23_13945</name>
</gene>
<dbReference type="PANTHER" id="PTHR20883:SF46">
    <property type="entry name" value="PHYTANOYL-COA HYDROXYLASE"/>
    <property type="match status" value="1"/>
</dbReference>
<dbReference type="OrthoDB" id="9791262at2"/>
<comment type="caution">
    <text evidence="1">The sequence shown here is derived from an EMBL/GenBank/DDBJ whole genome shotgun (WGS) entry which is preliminary data.</text>
</comment>
<keyword evidence="1" id="KW-0560">Oxidoreductase</keyword>
<dbReference type="SUPFAM" id="SSF51197">
    <property type="entry name" value="Clavaminate synthase-like"/>
    <property type="match status" value="1"/>
</dbReference>
<keyword evidence="1" id="KW-0223">Dioxygenase</keyword>
<reference evidence="1 2" key="1">
    <citation type="submission" date="2017-11" db="EMBL/GenBank/DDBJ databases">
        <title>Draft genome sequence of Rhizobiales bacterium SY3-13.</title>
        <authorList>
            <person name="Sun C."/>
        </authorList>
    </citation>
    <scope>NUCLEOTIDE SEQUENCE [LARGE SCALE GENOMIC DNA]</scope>
    <source>
        <strain evidence="1 2">SY3-13</strain>
    </source>
</reference>
<dbReference type="GO" id="GO:0005506">
    <property type="term" value="F:iron ion binding"/>
    <property type="evidence" value="ECO:0007669"/>
    <property type="project" value="UniProtKB-ARBA"/>
</dbReference>
<accession>A0A2M9FZX2</accession>
<sequence length="296" mass="33028">MLMEDVLKHPATVLSKAQREQFFEDGCAVIEGAVDAARLKRLQGAMDEMVDLSREVAEDDGRFILEEGHSPDDPRLRRLVSPVTHHPEFWAFASESVSADIAADVCGPDVKFYHAKLNFKWPRGGHKFDWHQDVPAWPHTDYSPMTVGIYLEDCGEPQGPLLAIRGSHKPPMHSMYDRDGNWVLRIPEEDLYEGWRDDVVSLTGPAGSAVLINCRVIHGSQANRSDRMRPMLLNVYSSADSMPYVTNPIPSPYEGAIVRGKPARFSCHDPRGCELPPDWSAGYVGPWKHQTGAEAG</sequence>
<dbReference type="Pfam" id="PF05721">
    <property type="entry name" value="PhyH"/>
    <property type="match status" value="1"/>
</dbReference>
<organism evidence="1 2">
    <name type="scientific">Minwuia thermotolerans</name>
    <dbReference type="NCBI Taxonomy" id="2056226"/>
    <lineage>
        <taxon>Bacteria</taxon>
        <taxon>Pseudomonadati</taxon>
        <taxon>Pseudomonadota</taxon>
        <taxon>Alphaproteobacteria</taxon>
        <taxon>Minwuiales</taxon>
        <taxon>Minwuiaceae</taxon>
        <taxon>Minwuia</taxon>
    </lineage>
</organism>
<dbReference type="InterPro" id="IPR008775">
    <property type="entry name" value="Phytyl_CoA_dOase-like"/>
</dbReference>
<evidence type="ECO:0000313" key="1">
    <source>
        <dbReference type="EMBL" id="PJK29018.1"/>
    </source>
</evidence>
<keyword evidence="2" id="KW-1185">Reference proteome</keyword>
<evidence type="ECO:0000313" key="2">
    <source>
        <dbReference type="Proteomes" id="UP000229498"/>
    </source>
</evidence>
<dbReference type="Proteomes" id="UP000229498">
    <property type="component" value="Unassembled WGS sequence"/>
</dbReference>
<dbReference type="RefSeq" id="WP_109794093.1">
    <property type="nucleotide sequence ID" value="NZ_PHIG01000037.1"/>
</dbReference>
<dbReference type="AlphaFoldDB" id="A0A2M9FZX2"/>
<dbReference type="Gene3D" id="2.60.120.620">
    <property type="entry name" value="q2cbj1_9rhob like domain"/>
    <property type="match status" value="1"/>
</dbReference>